<dbReference type="Pfam" id="PF13180">
    <property type="entry name" value="PDZ_2"/>
    <property type="match status" value="1"/>
</dbReference>
<accession>A0A174DR82</accession>
<feature type="transmembrane region" description="Helical" evidence="4">
    <location>
        <begin position="142"/>
        <end position="166"/>
    </location>
</feature>
<name>A0A174DR82_9FIRM</name>
<protein>
    <submittedName>
        <fullName evidence="6">Putative serine protease HtrA</fullName>
    </submittedName>
</protein>
<dbReference type="Pfam" id="PF13365">
    <property type="entry name" value="Trypsin_2"/>
    <property type="match status" value="1"/>
</dbReference>
<dbReference type="InterPro" id="IPR036034">
    <property type="entry name" value="PDZ_sf"/>
</dbReference>
<feature type="compositionally biased region" description="Basic and acidic residues" evidence="3">
    <location>
        <begin position="48"/>
        <end position="57"/>
    </location>
</feature>
<feature type="region of interest" description="Disordered" evidence="3">
    <location>
        <begin position="537"/>
        <end position="573"/>
    </location>
</feature>
<dbReference type="InterPro" id="IPR001478">
    <property type="entry name" value="PDZ"/>
</dbReference>
<evidence type="ECO:0000256" key="4">
    <source>
        <dbReference type="SAM" id="Phobius"/>
    </source>
</evidence>
<evidence type="ECO:0000259" key="5">
    <source>
        <dbReference type="PROSITE" id="PS50106"/>
    </source>
</evidence>
<dbReference type="Gene3D" id="2.30.42.10">
    <property type="match status" value="1"/>
</dbReference>
<evidence type="ECO:0000313" key="6">
    <source>
        <dbReference type="EMBL" id="CUO26758.1"/>
    </source>
</evidence>
<feature type="region of interest" description="Disordered" evidence="3">
    <location>
        <begin position="1"/>
        <end position="137"/>
    </location>
</feature>
<dbReference type="InterPro" id="IPR051201">
    <property type="entry name" value="Chloro_Bact_Ser_Proteases"/>
</dbReference>
<proteinExistence type="predicted"/>
<feature type="domain" description="PDZ" evidence="5">
    <location>
        <begin position="433"/>
        <end position="522"/>
    </location>
</feature>
<dbReference type="GO" id="GO:0004252">
    <property type="term" value="F:serine-type endopeptidase activity"/>
    <property type="evidence" value="ECO:0007669"/>
    <property type="project" value="InterPro"/>
</dbReference>
<keyword evidence="4" id="KW-1133">Transmembrane helix</keyword>
<dbReference type="PRINTS" id="PR00834">
    <property type="entry name" value="PROTEASES2C"/>
</dbReference>
<dbReference type="InterPro" id="IPR001940">
    <property type="entry name" value="Peptidase_S1C"/>
</dbReference>
<keyword evidence="4" id="KW-0812">Transmembrane</keyword>
<dbReference type="Proteomes" id="UP000095706">
    <property type="component" value="Unassembled WGS sequence"/>
</dbReference>
<dbReference type="EMBL" id="CYYV01000007">
    <property type="protein sequence ID" value="CUO26758.1"/>
    <property type="molecule type" value="Genomic_DNA"/>
</dbReference>
<sequence length="573" mass="59708">MSEEFKKEEINGEAAEGTKAAEHTEEVKTETAAEQSAAETEAVQETAEAPKAEEKKTTTYSWVNPKISGKTGEENNSASYTGKPDPSEAKAEQTSSAKTEHYQYQSQPQSAPKQEKPQFSAVPQPQDHKKKAKKPMSAAKKWGMTLAMAACFGLVAGGVFIGTAAVGTKVIGTATEQKQEVTIPTTTTTTAADSSDTSDTVKATGEMSVKDVASSAMPSLVAISTTTVEEVETFFGTTSQEVPASGTGVIVGQNDDELLIATNNHVVSGATSLSVSFIDDETVEGQIKGTDADNDLAVVAVKLSDIKDETKSQIKIAVMGNSDDLEVGDQVVAIGNALGTGQSLTSGYVSAKDRTISSQDESTGETITSEGLIQTDAAINPGNSGGALLNMNGELIGINEAKYSSTQVEGMGFAIPISKAEPILQNLMNLTTRYKVSDDEAAYIGINMADVSADVSQNYGIPTGVCIMSVVDGSPAADAGFKKGDVITTFDGRSISNAKGLKETLTYYAAGETVDVTVQRADNGEYKEVTLTLTLGSAADMPQTSGSSNGTTNDGTGSSDQNDQGIQNPFGNR</sequence>
<dbReference type="AlphaFoldDB" id="A0A174DR82"/>
<evidence type="ECO:0000256" key="2">
    <source>
        <dbReference type="ARBA" id="ARBA00022801"/>
    </source>
</evidence>
<evidence type="ECO:0000256" key="1">
    <source>
        <dbReference type="ARBA" id="ARBA00022670"/>
    </source>
</evidence>
<dbReference type="SUPFAM" id="SSF50494">
    <property type="entry name" value="Trypsin-like serine proteases"/>
    <property type="match status" value="1"/>
</dbReference>
<feature type="compositionally biased region" description="Low complexity" evidence="3">
    <location>
        <begin position="32"/>
        <end position="47"/>
    </location>
</feature>
<evidence type="ECO:0000256" key="3">
    <source>
        <dbReference type="SAM" id="MobiDB-lite"/>
    </source>
</evidence>
<feature type="compositionally biased region" description="Polar residues" evidence="3">
    <location>
        <begin position="92"/>
        <end position="112"/>
    </location>
</feature>
<dbReference type="PROSITE" id="PS50106">
    <property type="entry name" value="PDZ"/>
    <property type="match status" value="1"/>
</dbReference>
<dbReference type="CDD" id="cd06779">
    <property type="entry name" value="cpPDZ_Deg_HtrA-like"/>
    <property type="match status" value="1"/>
</dbReference>
<dbReference type="PANTHER" id="PTHR43343">
    <property type="entry name" value="PEPTIDASE S12"/>
    <property type="match status" value="1"/>
</dbReference>
<keyword evidence="2" id="KW-0378">Hydrolase</keyword>
<feature type="compositionally biased region" description="Basic and acidic residues" evidence="3">
    <location>
        <begin position="19"/>
        <end position="31"/>
    </location>
</feature>
<keyword evidence="4" id="KW-0472">Membrane</keyword>
<reference evidence="6 7" key="1">
    <citation type="submission" date="2015-09" db="EMBL/GenBank/DDBJ databases">
        <authorList>
            <consortium name="Pathogen Informatics"/>
        </authorList>
    </citation>
    <scope>NUCLEOTIDE SEQUENCE [LARGE SCALE GENOMIC DNA]</scope>
    <source>
        <strain evidence="6 7">2789STDY5608849</strain>
    </source>
</reference>
<dbReference type="PANTHER" id="PTHR43343:SF3">
    <property type="entry name" value="PROTEASE DO-LIKE 8, CHLOROPLASTIC"/>
    <property type="match status" value="1"/>
</dbReference>
<organism evidence="6 7">
    <name type="scientific">Fusicatenibacter saccharivorans</name>
    <dbReference type="NCBI Taxonomy" id="1150298"/>
    <lineage>
        <taxon>Bacteria</taxon>
        <taxon>Bacillati</taxon>
        <taxon>Bacillota</taxon>
        <taxon>Clostridia</taxon>
        <taxon>Lachnospirales</taxon>
        <taxon>Lachnospiraceae</taxon>
        <taxon>Fusicatenibacter</taxon>
    </lineage>
</organism>
<dbReference type="GO" id="GO:0006508">
    <property type="term" value="P:proteolysis"/>
    <property type="evidence" value="ECO:0007669"/>
    <property type="project" value="UniProtKB-KW"/>
</dbReference>
<gene>
    <name evidence="6" type="primary">htrA_2</name>
    <name evidence="6" type="ORF">ERS852406_01601</name>
</gene>
<dbReference type="Gene3D" id="2.40.10.120">
    <property type="match status" value="1"/>
</dbReference>
<feature type="compositionally biased region" description="Low complexity" evidence="3">
    <location>
        <begin position="544"/>
        <end position="560"/>
    </location>
</feature>
<dbReference type="RefSeq" id="WP_055227552.1">
    <property type="nucleotide sequence ID" value="NZ_CYYV01000007.1"/>
</dbReference>
<dbReference type="SUPFAM" id="SSF50156">
    <property type="entry name" value="PDZ domain-like"/>
    <property type="match status" value="1"/>
</dbReference>
<feature type="compositionally biased region" description="Polar residues" evidence="3">
    <location>
        <begin position="561"/>
        <end position="573"/>
    </location>
</feature>
<dbReference type="InterPro" id="IPR009003">
    <property type="entry name" value="Peptidase_S1_PA"/>
</dbReference>
<evidence type="ECO:0000313" key="7">
    <source>
        <dbReference type="Proteomes" id="UP000095706"/>
    </source>
</evidence>
<feature type="compositionally biased region" description="Basic and acidic residues" evidence="3">
    <location>
        <begin position="1"/>
        <end position="10"/>
    </location>
</feature>
<keyword evidence="1 6" id="KW-0645">Protease</keyword>
<dbReference type="SMART" id="SM00228">
    <property type="entry name" value="PDZ"/>
    <property type="match status" value="1"/>
</dbReference>